<dbReference type="InterPro" id="IPR036890">
    <property type="entry name" value="HATPase_C_sf"/>
</dbReference>
<accession>A0A8B2P000</accession>
<evidence type="ECO:0000259" key="1">
    <source>
        <dbReference type="PROSITE" id="PS50109"/>
    </source>
</evidence>
<keyword evidence="2" id="KW-0808">Transferase</keyword>
<dbReference type="InterPro" id="IPR005467">
    <property type="entry name" value="His_kinase_dom"/>
</dbReference>
<dbReference type="SUPFAM" id="SSF55781">
    <property type="entry name" value="GAF domain-like"/>
    <property type="match status" value="1"/>
</dbReference>
<dbReference type="Proteomes" id="UP000249590">
    <property type="component" value="Unassembled WGS sequence"/>
</dbReference>
<name>A0A8B2P000_9HYPH</name>
<keyword evidence="2" id="KW-0418">Kinase</keyword>
<dbReference type="Pfam" id="PF01590">
    <property type="entry name" value="GAF"/>
    <property type="match status" value="1"/>
</dbReference>
<protein>
    <submittedName>
        <fullName evidence="2">Histidine kinase</fullName>
    </submittedName>
</protein>
<sequence>MLALATAGCDVPPVNTSTSEVTAQSDLATLCRRKALDQFAILDTPRESEFDEIAELAAAICEAPVALVSFVDSDRQWFKAEVGFGRRETPLDQSICAYALAEDDILEIPDTRLDPRSSFNPLVAGEPHVRFYAGAVLRTAEGVAIGTLCVLDNEVRRLTELQRQTLRVLARQVMRELELRVALRLQDTLRREIDHRVKNQLQSVASFVRLKATRARDMPTRRALEAVSYRVSAAALLHEEMHSLPTGDEIALDRYLDKLGRLVAASGPEGVAVDVAIDPVRVSATQASAVAAIVNEFVTNAFKHGFPDGRPGRITVIGRVRDGVLEVRMADDGVGCDGALESQGIGMRIMDAAANQIAGELVFDTSGPGVALSLTAPLVIPPSLGDVPFPLPKG</sequence>
<dbReference type="InterPro" id="IPR011495">
    <property type="entry name" value="Sig_transdc_His_kin_sub2_dim/P"/>
</dbReference>
<dbReference type="PANTHER" id="PTHR43102">
    <property type="entry name" value="SLR1143 PROTEIN"/>
    <property type="match status" value="1"/>
</dbReference>
<organism evidence="2 3">
    <name type="scientific">Acuticoccus sediminis</name>
    <dbReference type="NCBI Taxonomy" id="2184697"/>
    <lineage>
        <taxon>Bacteria</taxon>
        <taxon>Pseudomonadati</taxon>
        <taxon>Pseudomonadota</taxon>
        <taxon>Alphaproteobacteria</taxon>
        <taxon>Hyphomicrobiales</taxon>
        <taxon>Amorphaceae</taxon>
        <taxon>Acuticoccus</taxon>
    </lineage>
</organism>
<comment type="caution">
    <text evidence="2">The sequence shown here is derived from an EMBL/GenBank/DDBJ whole genome shotgun (WGS) entry which is preliminary data.</text>
</comment>
<dbReference type="PANTHER" id="PTHR43102:SF2">
    <property type="entry name" value="GAF DOMAIN-CONTAINING PROTEIN"/>
    <property type="match status" value="1"/>
</dbReference>
<dbReference type="InterPro" id="IPR029016">
    <property type="entry name" value="GAF-like_dom_sf"/>
</dbReference>
<evidence type="ECO:0000313" key="3">
    <source>
        <dbReference type="Proteomes" id="UP000249590"/>
    </source>
</evidence>
<reference evidence="2 3" key="1">
    <citation type="submission" date="2018-05" db="EMBL/GenBank/DDBJ databases">
        <title>Acuticoccus sediminis sp. nov., isolated from deep-sea sediment of Indian Ocean.</title>
        <authorList>
            <person name="Liu X."/>
            <person name="Lai Q."/>
            <person name="Du Y."/>
            <person name="Sun F."/>
            <person name="Zhang X."/>
            <person name="Wang S."/>
            <person name="Shao Z."/>
        </authorList>
    </citation>
    <scope>NUCLEOTIDE SEQUENCE [LARGE SCALE GENOMIC DNA]</scope>
    <source>
        <strain evidence="2 3">PTG4-2</strain>
    </source>
</reference>
<gene>
    <name evidence="2" type="ORF">DLJ53_01830</name>
</gene>
<dbReference type="Gene3D" id="3.30.450.40">
    <property type="match status" value="1"/>
</dbReference>
<dbReference type="SMART" id="SM00065">
    <property type="entry name" value="GAF"/>
    <property type="match status" value="1"/>
</dbReference>
<dbReference type="EMBL" id="QHHQ01000001">
    <property type="protein sequence ID" value="RAI03284.1"/>
    <property type="molecule type" value="Genomic_DNA"/>
</dbReference>
<dbReference type="InterPro" id="IPR003018">
    <property type="entry name" value="GAF"/>
</dbReference>
<dbReference type="AlphaFoldDB" id="A0A8B2P000"/>
<dbReference type="Gene3D" id="3.30.565.10">
    <property type="entry name" value="Histidine kinase-like ATPase, C-terminal domain"/>
    <property type="match status" value="1"/>
</dbReference>
<evidence type="ECO:0000313" key="2">
    <source>
        <dbReference type="EMBL" id="RAI03284.1"/>
    </source>
</evidence>
<dbReference type="PROSITE" id="PS50109">
    <property type="entry name" value="HIS_KIN"/>
    <property type="match status" value="1"/>
</dbReference>
<dbReference type="SUPFAM" id="SSF55874">
    <property type="entry name" value="ATPase domain of HSP90 chaperone/DNA topoisomerase II/histidine kinase"/>
    <property type="match status" value="1"/>
</dbReference>
<feature type="domain" description="Histidine kinase" evidence="1">
    <location>
        <begin position="192"/>
        <end position="380"/>
    </location>
</feature>
<keyword evidence="3" id="KW-1185">Reference proteome</keyword>
<proteinExistence type="predicted"/>
<dbReference type="GO" id="GO:0016301">
    <property type="term" value="F:kinase activity"/>
    <property type="evidence" value="ECO:0007669"/>
    <property type="project" value="UniProtKB-KW"/>
</dbReference>
<dbReference type="Pfam" id="PF07568">
    <property type="entry name" value="HisKA_2"/>
    <property type="match status" value="1"/>
</dbReference>